<evidence type="ECO:0000313" key="3">
    <source>
        <dbReference type="EMBL" id="OPJ59378.1"/>
    </source>
</evidence>
<keyword evidence="4" id="KW-1185">Reference proteome</keyword>
<evidence type="ECO:0000259" key="2">
    <source>
        <dbReference type="PROSITE" id="PS51109"/>
    </source>
</evidence>
<dbReference type="EMBL" id="MZGV01000045">
    <property type="protein sequence ID" value="OPJ59378.1"/>
    <property type="molecule type" value="Genomic_DNA"/>
</dbReference>
<dbReference type="OrthoDB" id="9797191at2"/>
<dbReference type="Pfam" id="PF12229">
    <property type="entry name" value="PG_binding_4"/>
    <property type="match status" value="1"/>
</dbReference>
<feature type="domain" description="G5" evidence="2">
    <location>
        <begin position="363"/>
        <end position="441"/>
    </location>
</feature>
<reference evidence="3 4" key="1">
    <citation type="submission" date="2017-03" db="EMBL/GenBank/DDBJ databases">
        <title>Genome sequence of Clostridium oryzae DSM 28571.</title>
        <authorList>
            <person name="Poehlein A."/>
            <person name="Daniel R."/>
        </authorList>
    </citation>
    <scope>NUCLEOTIDE SEQUENCE [LARGE SCALE GENOMIC DNA]</scope>
    <source>
        <strain evidence="3 4">DSM 28571</strain>
    </source>
</reference>
<sequence>MKGKRVTIIVILAAVFLAVIGYKIYQVNYNDRIRSGVTINNHDLSKLTYDKAKKISCKLQKNILSHKIVIENGDQKYSIGFADAGIGTNMEEILQSAYNYGKRSTIVKSVMSMFTEQEKHFSSKLLLDEDKINAYIKKLEKSVNKPTVDAKIIGVTANKLRITESKDGIELDTVKLKKELYDKVINYKSGDITLMASTVQRKARVSSKILKTIDSRLSSYSTYYSEYVAGRASNIKKAAKAVNGTLLMPKEEFSFNRTTGERTIKRGYREAPIIVNNKLQPGPAGGVCQVSSTLYNAVIRANIRSIERRNHSLAPAYMPPGFDATVSSNIDYRFVNTLKYPIYIRGFAHNGKVTFSVYGNNYYTKKKYVLVNDIIEVIEPKTIYNNVETLPQGEEEVIQQKHKGYIVKVFLITMENGKEKGRTLISRDKYVKTDEIINVGY</sequence>
<keyword evidence="1" id="KW-0732">Signal</keyword>
<dbReference type="AlphaFoldDB" id="A0A1V4IHA6"/>
<dbReference type="Proteomes" id="UP000190080">
    <property type="component" value="Unassembled WGS sequence"/>
</dbReference>
<dbReference type="Pfam" id="PF07501">
    <property type="entry name" value="G5"/>
    <property type="match status" value="1"/>
</dbReference>
<dbReference type="Pfam" id="PF04294">
    <property type="entry name" value="VanW"/>
    <property type="match status" value="1"/>
</dbReference>
<dbReference type="PANTHER" id="PTHR35788">
    <property type="entry name" value="EXPORTED PROTEIN-RELATED"/>
    <property type="match status" value="1"/>
</dbReference>
<proteinExistence type="predicted"/>
<dbReference type="PROSITE" id="PS51109">
    <property type="entry name" value="G5"/>
    <property type="match status" value="1"/>
</dbReference>
<organism evidence="3 4">
    <name type="scientific">Clostridium oryzae</name>
    <dbReference type="NCBI Taxonomy" id="1450648"/>
    <lineage>
        <taxon>Bacteria</taxon>
        <taxon>Bacillati</taxon>
        <taxon>Bacillota</taxon>
        <taxon>Clostridia</taxon>
        <taxon>Eubacteriales</taxon>
        <taxon>Clostridiaceae</taxon>
        <taxon>Clostridium</taxon>
    </lineage>
</organism>
<dbReference type="InterPro" id="IPR022029">
    <property type="entry name" value="YoaR-like_PG-bd"/>
</dbReference>
<evidence type="ECO:0000256" key="1">
    <source>
        <dbReference type="ARBA" id="ARBA00022729"/>
    </source>
</evidence>
<dbReference type="InterPro" id="IPR052913">
    <property type="entry name" value="Glycopeptide_resist_protein"/>
</dbReference>
<dbReference type="SMART" id="SM01208">
    <property type="entry name" value="G5"/>
    <property type="match status" value="1"/>
</dbReference>
<dbReference type="InterPro" id="IPR007391">
    <property type="entry name" value="Vancomycin_resist_VanW"/>
</dbReference>
<dbReference type="PANTHER" id="PTHR35788:SF1">
    <property type="entry name" value="EXPORTED PROTEIN"/>
    <property type="match status" value="1"/>
</dbReference>
<dbReference type="RefSeq" id="WP_079426517.1">
    <property type="nucleotide sequence ID" value="NZ_MZGV01000045.1"/>
</dbReference>
<protein>
    <submittedName>
        <fullName evidence="3">Vancomycin B-type resistance protein VanW</fullName>
    </submittedName>
</protein>
<comment type="caution">
    <text evidence="3">The sequence shown here is derived from an EMBL/GenBank/DDBJ whole genome shotgun (WGS) entry which is preliminary data.</text>
</comment>
<name>A0A1V4IHA6_9CLOT</name>
<accession>A0A1V4IHA6</accession>
<dbReference type="Gene3D" id="2.20.230.10">
    <property type="entry name" value="Resuscitation-promoting factor rpfb"/>
    <property type="match status" value="1"/>
</dbReference>
<dbReference type="InterPro" id="IPR011098">
    <property type="entry name" value="G5_dom"/>
</dbReference>
<dbReference type="STRING" id="1450648.CLORY_33060"/>
<gene>
    <name evidence="3" type="primary">vanW_2</name>
    <name evidence="3" type="ORF">CLORY_33060</name>
</gene>
<evidence type="ECO:0000313" key="4">
    <source>
        <dbReference type="Proteomes" id="UP000190080"/>
    </source>
</evidence>